<reference evidence="2" key="1">
    <citation type="journal article" date="2015" name="BMC Genomics">
        <title>Transcriptome profiling of a Rhizobium leguminosarum bv. trifolii rosR mutant reveals the role of the transcriptional regulator RosR in motility, synthesis of cell-surface components, and other cellular processes.</title>
        <authorList>
            <person name="Rachwal K."/>
            <person name="Matczynska E."/>
            <person name="Janczarek M."/>
        </authorList>
    </citation>
    <scope>NUCLEOTIDE SEQUENCE</scope>
    <source>
        <strain evidence="2">Rt24.2</strain>
    </source>
</reference>
<accession>A0A1C9HQU3</accession>
<organism evidence="2">
    <name type="scientific">Rhizobium leguminosarum bv. trifolii</name>
    <dbReference type="NCBI Taxonomy" id="386"/>
    <lineage>
        <taxon>Bacteria</taxon>
        <taxon>Pseudomonadati</taxon>
        <taxon>Pseudomonadota</taxon>
        <taxon>Alphaproteobacteria</taxon>
        <taxon>Hyphomicrobiales</taxon>
        <taxon>Rhizobiaceae</taxon>
        <taxon>Rhizobium/Agrobacterium group</taxon>
        <taxon>Rhizobium</taxon>
    </lineage>
</organism>
<protein>
    <submittedName>
        <fullName evidence="2">Uncharacterized protein</fullName>
    </submittedName>
</protein>
<evidence type="ECO:0000256" key="1">
    <source>
        <dbReference type="SAM" id="Phobius"/>
    </source>
</evidence>
<keyword evidence="1" id="KW-0812">Transmembrane</keyword>
<evidence type="ECO:0000313" key="2">
    <source>
        <dbReference type="EMBL" id="AOO89067.1"/>
    </source>
</evidence>
<sequence length="112" mass="12864">MRWYWERNHKMHQLREIWCFLEQVSMLFCACLLCAAQFFCGAAFIEEVRAKKEGHWKTRALISVKVKNLQRGTANAVELGGKATMCISYVRYGGLLGKRQPSFVHASHARSA</sequence>
<proteinExistence type="predicted"/>
<dbReference type="EMBL" id="KX486703">
    <property type="protein sequence ID" value="AOO89067.1"/>
    <property type="molecule type" value="Genomic_DNA"/>
</dbReference>
<keyword evidence="1" id="KW-0472">Membrane</keyword>
<dbReference type="AlphaFoldDB" id="A0A1C9HQU3"/>
<keyword evidence="1" id="KW-1133">Transmembrane helix</keyword>
<reference evidence="2" key="2">
    <citation type="journal article" date="2016" name="Front. Microbiol.">
        <title>The Regulatory Protein RosR Affects Rhizobium leguminosarum bv. trifolii Protein Profiles, Cell Surface Properties, and Symbiosis with Clover.</title>
        <authorList>
            <person name="Rachwal K."/>
            <person name="Boguszewska A."/>
            <person name="Kopcinska J."/>
            <person name="Karas M."/>
            <person name="Tchorzewski M."/>
            <person name="Janczarek M."/>
        </authorList>
    </citation>
    <scope>NUCLEOTIDE SEQUENCE</scope>
    <source>
        <strain evidence="2">Rt24.2</strain>
    </source>
</reference>
<name>A0A1C9HQU3_RHILT</name>
<feature type="transmembrane region" description="Helical" evidence="1">
    <location>
        <begin position="20"/>
        <end position="45"/>
    </location>
</feature>